<dbReference type="EMBL" id="CAKMRJ010005412">
    <property type="protein sequence ID" value="CAH1441939.1"/>
    <property type="molecule type" value="Genomic_DNA"/>
</dbReference>
<dbReference type="Gene3D" id="1.20.245.10">
    <property type="entry name" value="Lipoxygenase-1, Domain 5"/>
    <property type="match status" value="1"/>
</dbReference>
<sequence>MHLSSDVYDQLWRFDHEALPADLISRGMAVKDPTEPHGLKLTIEDYPFANDGLLLWDAIKQWVTSFVNNYYPQASLVASDEELQAWWHEIRTVGHGDKKDEPWWPQLKTHDDLIGIVSTIIWVTSGQHSAVNFGQYEYAGYFPNRPTIARTKMPNDDPTDKDWQIFLDRPEAALLKCFPSKSQATTVMAVLNVLSTHATDEEYIGKTAEGPFEAEPAIKVAYEEFRERINEMERTIEKNNANRNLRNRSGAGLVPYKLLKPSSAPGPTGEGVPNSISI</sequence>
<keyword evidence="7" id="KW-1185">Reference proteome</keyword>
<evidence type="ECO:0000256" key="4">
    <source>
        <dbReference type="SAM" id="MobiDB-lite"/>
    </source>
</evidence>
<dbReference type="Proteomes" id="UP001157418">
    <property type="component" value="Unassembled WGS sequence"/>
</dbReference>
<evidence type="ECO:0000256" key="3">
    <source>
        <dbReference type="ARBA" id="ARBA00023002"/>
    </source>
</evidence>
<evidence type="ECO:0000259" key="5">
    <source>
        <dbReference type="PROSITE" id="PS51393"/>
    </source>
</evidence>
<dbReference type="GO" id="GO:0016702">
    <property type="term" value="F:oxidoreductase activity, acting on single donors with incorporation of molecular oxygen, incorporation of two atoms of oxygen"/>
    <property type="evidence" value="ECO:0007669"/>
    <property type="project" value="InterPro"/>
</dbReference>
<gene>
    <name evidence="6" type="ORF">LVIROSA_LOCUS27965</name>
</gene>
<dbReference type="PROSITE" id="PS51393">
    <property type="entry name" value="LIPOXYGENASE_3"/>
    <property type="match status" value="1"/>
</dbReference>
<reference evidence="6 7" key="1">
    <citation type="submission" date="2022-01" db="EMBL/GenBank/DDBJ databases">
        <authorList>
            <person name="Xiong W."/>
            <person name="Schranz E."/>
        </authorList>
    </citation>
    <scope>NUCLEOTIDE SEQUENCE [LARGE SCALE GENOMIC DNA]</scope>
</reference>
<dbReference type="InterPro" id="IPR036226">
    <property type="entry name" value="LipOase_C_sf"/>
</dbReference>
<keyword evidence="1" id="KW-0479">Metal-binding</keyword>
<proteinExistence type="predicted"/>
<comment type="caution">
    <text evidence="6">The sequence shown here is derived from an EMBL/GenBank/DDBJ whole genome shotgun (WGS) entry which is preliminary data.</text>
</comment>
<evidence type="ECO:0000256" key="1">
    <source>
        <dbReference type="ARBA" id="ARBA00022723"/>
    </source>
</evidence>
<keyword evidence="2" id="KW-0223">Dioxygenase</keyword>
<name>A0AAU9NW84_9ASTR</name>
<dbReference type="SUPFAM" id="SSF48484">
    <property type="entry name" value="Lipoxigenase"/>
    <property type="match status" value="1"/>
</dbReference>
<protein>
    <recommendedName>
        <fullName evidence="5">Lipoxygenase domain-containing protein</fullName>
    </recommendedName>
</protein>
<keyword evidence="3" id="KW-0560">Oxidoreductase</keyword>
<evidence type="ECO:0000313" key="6">
    <source>
        <dbReference type="EMBL" id="CAH1441939.1"/>
    </source>
</evidence>
<feature type="region of interest" description="Disordered" evidence="4">
    <location>
        <begin position="256"/>
        <end position="278"/>
    </location>
</feature>
<organism evidence="6 7">
    <name type="scientific">Lactuca virosa</name>
    <dbReference type="NCBI Taxonomy" id="75947"/>
    <lineage>
        <taxon>Eukaryota</taxon>
        <taxon>Viridiplantae</taxon>
        <taxon>Streptophyta</taxon>
        <taxon>Embryophyta</taxon>
        <taxon>Tracheophyta</taxon>
        <taxon>Spermatophyta</taxon>
        <taxon>Magnoliopsida</taxon>
        <taxon>eudicotyledons</taxon>
        <taxon>Gunneridae</taxon>
        <taxon>Pentapetalae</taxon>
        <taxon>asterids</taxon>
        <taxon>campanulids</taxon>
        <taxon>Asterales</taxon>
        <taxon>Asteraceae</taxon>
        <taxon>Cichorioideae</taxon>
        <taxon>Cichorieae</taxon>
        <taxon>Lactucinae</taxon>
        <taxon>Lactuca</taxon>
    </lineage>
</organism>
<evidence type="ECO:0000313" key="7">
    <source>
        <dbReference type="Proteomes" id="UP001157418"/>
    </source>
</evidence>
<dbReference type="GO" id="GO:0034440">
    <property type="term" value="P:lipid oxidation"/>
    <property type="evidence" value="ECO:0007669"/>
    <property type="project" value="InterPro"/>
</dbReference>
<dbReference type="AlphaFoldDB" id="A0AAU9NW84"/>
<dbReference type="PANTHER" id="PTHR11771">
    <property type="entry name" value="LIPOXYGENASE"/>
    <property type="match status" value="1"/>
</dbReference>
<feature type="domain" description="Lipoxygenase" evidence="5">
    <location>
        <begin position="1"/>
        <end position="278"/>
    </location>
</feature>
<evidence type="ECO:0000256" key="2">
    <source>
        <dbReference type="ARBA" id="ARBA00022964"/>
    </source>
</evidence>
<dbReference type="Pfam" id="PF00305">
    <property type="entry name" value="Lipoxygenase"/>
    <property type="match status" value="1"/>
</dbReference>
<dbReference type="InterPro" id="IPR000907">
    <property type="entry name" value="LipOase"/>
</dbReference>
<dbReference type="GO" id="GO:0046872">
    <property type="term" value="F:metal ion binding"/>
    <property type="evidence" value="ECO:0007669"/>
    <property type="project" value="UniProtKB-KW"/>
</dbReference>
<dbReference type="InterPro" id="IPR013819">
    <property type="entry name" value="LipOase_C"/>
</dbReference>
<accession>A0AAU9NW84</accession>